<dbReference type="Proteomes" id="UP000311713">
    <property type="component" value="Unassembled WGS sequence"/>
</dbReference>
<sequence>MTLSRRVVGLLTGLLATCTLSLAGATPASASTWTLVHYPDSPARVCVHPDRGWPNTYVTASLRGTWSTVITTGISDLPEGSYSNGGAVHPNEWIEHINGATGFLHLSIAPIPVGDYPATLWADDGTEVQTVPLLIASREDCLADVRG</sequence>
<accession>A0A5C4UT34</accession>
<reference evidence="2 3" key="1">
    <citation type="submission" date="2019-06" db="EMBL/GenBank/DDBJ databases">
        <title>Draft genome of Streptomyces sedi sp. JCM16909.</title>
        <authorList>
            <person name="Klykleung N."/>
            <person name="Tanasupawat S."/>
            <person name="Kudo T."/>
            <person name="Yuki M."/>
            <person name="Ohkuma M."/>
        </authorList>
    </citation>
    <scope>NUCLEOTIDE SEQUENCE [LARGE SCALE GENOMIC DNA]</scope>
    <source>
        <strain evidence="2 3">JCM 16909</strain>
    </source>
</reference>
<evidence type="ECO:0000256" key="1">
    <source>
        <dbReference type="SAM" id="SignalP"/>
    </source>
</evidence>
<organism evidence="2 3">
    <name type="scientific">Streptomyces sedi</name>
    <dbReference type="NCBI Taxonomy" id="555059"/>
    <lineage>
        <taxon>Bacteria</taxon>
        <taxon>Bacillati</taxon>
        <taxon>Actinomycetota</taxon>
        <taxon>Actinomycetes</taxon>
        <taxon>Kitasatosporales</taxon>
        <taxon>Streptomycetaceae</taxon>
        <taxon>Streptomyces</taxon>
    </lineage>
</organism>
<keyword evidence="3" id="KW-1185">Reference proteome</keyword>
<name>A0A5C4UT34_9ACTN</name>
<dbReference type="InterPro" id="IPR046023">
    <property type="entry name" value="DUF5980"/>
</dbReference>
<dbReference type="OrthoDB" id="3392559at2"/>
<feature type="signal peptide" evidence="1">
    <location>
        <begin position="1"/>
        <end position="30"/>
    </location>
</feature>
<dbReference type="AlphaFoldDB" id="A0A5C4UT34"/>
<evidence type="ECO:0000313" key="3">
    <source>
        <dbReference type="Proteomes" id="UP000311713"/>
    </source>
</evidence>
<keyword evidence="1" id="KW-0732">Signal</keyword>
<feature type="chain" id="PRO_5023117934" description="Secreted protein" evidence="1">
    <location>
        <begin position="31"/>
        <end position="147"/>
    </location>
</feature>
<evidence type="ECO:0008006" key="4">
    <source>
        <dbReference type="Google" id="ProtNLM"/>
    </source>
</evidence>
<gene>
    <name evidence="2" type="ORF">FH715_24890</name>
</gene>
<proteinExistence type="predicted"/>
<dbReference type="EMBL" id="VDGT01000025">
    <property type="protein sequence ID" value="TNM26089.1"/>
    <property type="molecule type" value="Genomic_DNA"/>
</dbReference>
<protein>
    <recommendedName>
        <fullName evidence="4">Secreted protein</fullName>
    </recommendedName>
</protein>
<dbReference type="Pfam" id="PF19410">
    <property type="entry name" value="DUF5980"/>
    <property type="match status" value="1"/>
</dbReference>
<comment type="caution">
    <text evidence="2">The sequence shown here is derived from an EMBL/GenBank/DDBJ whole genome shotgun (WGS) entry which is preliminary data.</text>
</comment>
<evidence type="ECO:0000313" key="2">
    <source>
        <dbReference type="EMBL" id="TNM26089.1"/>
    </source>
</evidence>